<keyword evidence="1" id="KW-1133">Transmembrane helix</keyword>
<sequence>MKGKMMLSSDYFIGFMLVFLFWLLLLLLEIILNMRNTIIELSFFSDEKLNTLDKKLNQRFGIKFQGPFEILEFLIVGYIVYSILTDLRFQGFQIDQGSLQQLIYLSVIVISMIIGDAILVVKDFHIYKFVKRTVDLSRKNSN</sequence>
<organism evidence="2 3">
    <name type="scientific">Companilactobacillus futsaii</name>
    <dbReference type="NCBI Taxonomy" id="938155"/>
    <lineage>
        <taxon>Bacteria</taxon>
        <taxon>Bacillati</taxon>
        <taxon>Bacillota</taxon>
        <taxon>Bacilli</taxon>
        <taxon>Lactobacillales</taxon>
        <taxon>Lactobacillaceae</taxon>
        <taxon>Companilactobacillus</taxon>
    </lineage>
</organism>
<proteinExistence type="predicted"/>
<reference evidence="2 3" key="1">
    <citation type="submission" date="2019-05" db="EMBL/GenBank/DDBJ databases">
        <title>Genome Sequence of Lactobacillus futsaii Y97, a Potential Probiotic Strain Isolated from the Futsai of Taiwan.</title>
        <authorList>
            <person name="Du X."/>
        </authorList>
    </citation>
    <scope>NUCLEOTIDE SEQUENCE [LARGE SCALE GENOMIC DNA]</scope>
    <source>
        <strain evidence="2 3">Y97</strain>
    </source>
</reference>
<keyword evidence="1" id="KW-0812">Transmembrane</keyword>
<evidence type="ECO:0000256" key="1">
    <source>
        <dbReference type="SAM" id="Phobius"/>
    </source>
</evidence>
<feature type="transmembrane region" description="Helical" evidence="1">
    <location>
        <begin position="103"/>
        <end position="121"/>
    </location>
</feature>
<protein>
    <submittedName>
        <fullName evidence="2">Uncharacterized protein</fullName>
    </submittedName>
</protein>
<name>A0A5B7SWW6_9LACO</name>
<evidence type="ECO:0000313" key="2">
    <source>
        <dbReference type="EMBL" id="QCX23873.1"/>
    </source>
</evidence>
<feature type="transmembrane region" description="Helical" evidence="1">
    <location>
        <begin position="64"/>
        <end position="83"/>
    </location>
</feature>
<dbReference type="AlphaFoldDB" id="A0A5B7SWW6"/>
<evidence type="ECO:0000313" key="3">
    <source>
        <dbReference type="Proteomes" id="UP000310673"/>
    </source>
</evidence>
<dbReference type="EMBL" id="CP040736">
    <property type="protein sequence ID" value="QCX23873.1"/>
    <property type="molecule type" value="Genomic_DNA"/>
</dbReference>
<gene>
    <name evidence="2" type="ORF">FG051_01595</name>
</gene>
<keyword evidence="1" id="KW-0472">Membrane</keyword>
<feature type="transmembrane region" description="Helical" evidence="1">
    <location>
        <begin position="12"/>
        <end position="32"/>
    </location>
</feature>
<dbReference type="Proteomes" id="UP000310673">
    <property type="component" value="Chromosome"/>
</dbReference>
<dbReference type="KEGG" id="lft:FG051_01595"/>
<accession>A0A5B7SWW6</accession>